<gene>
    <name evidence="1" type="ORF">pFR260_153c</name>
</gene>
<accession>A0A1B2RCN0</accession>
<sequence length="189" mass="22116">METTERLKFKELLQKELLTSTQAANLLNVTKQRFGILVKTYEIIPIHDRGNYQLPLTFFEHNRDKLNEISGIFIYRNKLDAVLDDFYLEIDSGFQEKKELDAPNLVLRDIEGKEIWFRTLNCGYSDGTPSRTVELLTKLGIDEKYARELIYNHEVVTFSKTGPDLFEGGFNNSRIEKWKIPRDFTICLE</sequence>
<proteinExistence type="predicted"/>
<name>A0A1B2RCN0_BACTU</name>
<protein>
    <submittedName>
        <fullName evidence="1">Uncharacterized protein</fullName>
    </submittedName>
</protein>
<dbReference type="RefSeq" id="WP_076775897.1">
    <property type="nucleotide sequence ID" value="NZ_KX258624.1"/>
</dbReference>
<keyword evidence="1" id="KW-0614">Plasmid</keyword>
<dbReference type="EMBL" id="KX258624">
    <property type="protein sequence ID" value="AOB42250.1"/>
    <property type="molecule type" value="Genomic_DNA"/>
</dbReference>
<reference evidence="1" key="1">
    <citation type="submission" date="2016-05" db="EMBL/GenBank/DDBJ databases">
        <title>Complete sequence and organization of pFR260, the Bacillus thuringiensis INTA Fr7-4 plasmid harbouring the insecticidal genes.</title>
        <authorList>
            <person name="Navas L.E."/>
            <person name="Amadio A.F."/>
            <person name="Ortiz E.M."/>
            <person name="Sauka D.H."/>
            <person name="Benintende G.B."/>
            <person name="Zandomeni R.O."/>
            <person name="Berretta M.F."/>
        </authorList>
    </citation>
    <scope>NUCLEOTIDE SEQUENCE</scope>
    <source>
        <strain evidence="1">INTA Fr7-4</strain>
        <plasmid evidence="1">pFR260</plasmid>
    </source>
</reference>
<dbReference type="AlphaFoldDB" id="A0A1B2RCN0"/>
<evidence type="ECO:0000313" key="1">
    <source>
        <dbReference type="EMBL" id="AOB42250.1"/>
    </source>
</evidence>
<organism evidence="1">
    <name type="scientific">Bacillus thuringiensis</name>
    <dbReference type="NCBI Taxonomy" id="1428"/>
    <lineage>
        <taxon>Bacteria</taxon>
        <taxon>Bacillati</taxon>
        <taxon>Bacillota</taxon>
        <taxon>Bacilli</taxon>
        <taxon>Bacillales</taxon>
        <taxon>Bacillaceae</taxon>
        <taxon>Bacillus</taxon>
        <taxon>Bacillus cereus group</taxon>
    </lineage>
</organism>
<geneLocation type="plasmid" evidence="1">
    <name>pFR260</name>
</geneLocation>